<dbReference type="InterPro" id="IPR040921">
    <property type="entry name" value="Peptidase_S66C"/>
</dbReference>
<dbReference type="Gene3D" id="3.40.50.10740">
    <property type="entry name" value="Class I glutamine amidotransferase-like"/>
    <property type="match status" value="1"/>
</dbReference>
<dbReference type="AlphaFoldDB" id="A0A0R2NID4"/>
<evidence type="ECO:0008006" key="8">
    <source>
        <dbReference type="Google" id="ProtNLM"/>
    </source>
</evidence>
<dbReference type="InterPro" id="IPR003507">
    <property type="entry name" value="S66_fam"/>
</dbReference>
<dbReference type="PIRSF" id="PIRSF028757">
    <property type="entry name" value="LD-carboxypeptidase"/>
    <property type="match status" value="1"/>
</dbReference>
<sequence>MIAPSDSLQRVGGYDANLPAKEKLEKMGFKVTFGAHVNDVDVVDSSPIPGRVADLHDAFRDPNVKGILTVIGGYTSNELLPYIDFDLIKANPKIICGFSDFTSLANAITAKTGLVTYYGPAFATLKMMGELGDYQDEYWHKAVHETGEITLSPSEHWSSDAWFDPTVTIKKHLNDWTVYNSGVVSGVTVGGNLNTLYLLQGTEFQPQLDDRVLLVEFSDDADYLDFSRNLASLLQIAKHPKALLIGRFAEQVGMSEEILRYTLDKFPILKEIPVIYNVNFGHTPPIFTIPLGQEVTVDTDKKTFTFKN</sequence>
<dbReference type="Gene3D" id="3.50.30.60">
    <property type="entry name" value="LD-carboxypeptidase A C-terminal domain-like"/>
    <property type="match status" value="1"/>
</dbReference>
<proteinExistence type="inferred from homology"/>
<protein>
    <recommendedName>
        <fullName evidence="8">LD-carboxypeptidase</fullName>
    </recommendedName>
</protein>
<gene>
    <name evidence="6" type="ORF">IV88_GL000829</name>
</gene>
<feature type="active site" description="Nucleophile" evidence="3">
    <location>
        <position position="99"/>
    </location>
</feature>
<reference evidence="6 7" key="1">
    <citation type="journal article" date="2015" name="Genome Announc.">
        <title>Expanding the biotechnology potential of lactobacilli through comparative genomics of 213 strains and associated genera.</title>
        <authorList>
            <person name="Sun Z."/>
            <person name="Harris H.M."/>
            <person name="McCann A."/>
            <person name="Guo C."/>
            <person name="Argimon S."/>
            <person name="Zhang W."/>
            <person name="Yang X."/>
            <person name="Jeffery I.B."/>
            <person name="Cooney J.C."/>
            <person name="Kagawa T.F."/>
            <person name="Liu W."/>
            <person name="Song Y."/>
            <person name="Salvetti E."/>
            <person name="Wrobel A."/>
            <person name="Rasinkangas P."/>
            <person name="Parkhill J."/>
            <person name="Rea M.C."/>
            <person name="O'Sullivan O."/>
            <person name="Ritari J."/>
            <person name="Douillard F.P."/>
            <person name="Paul Ross R."/>
            <person name="Yang R."/>
            <person name="Briner A.E."/>
            <person name="Felis G.E."/>
            <person name="de Vos W.M."/>
            <person name="Barrangou R."/>
            <person name="Klaenhammer T.R."/>
            <person name="Caufield P.W."/>
            <person name="Cui Y."/>
            <person name="Zhang H."/>
            <person name="O'Toole P.W."/>
        </authorList>
    </citation>
    <scope>NUCLEOTIDE SEQUENCE [LARGE SCALE GENOMIC DNA]</scope>
    <source>
        <strain evidence="6 7">DSM 23026</strain>
    </source>
</reference>
<organism evidence="6 7">
    <name type="scientific">Pediococcus argentinicus</name>
    <dbReference type="NCBI Taxonomy" id="480391"/>
    <lineage>
        <taxon>Bacteria</taxon>
        <taxon>Bacillati</taxon>
        <taxon>Bacillota</taxon>
        <taxon>Bacilli</taxon>
        <taxon>Lactobacillales</taxon>
        <taxon>Lactobacillaceae</taxon>
        <taxon>Pediococcus</taxon>
    </lineage>
</organism>
<dbReference type="PANTHER" id="PTHR30237">
    <property type="entry name" value="MURAMOYLTETRAPEPTIDE CARBOXYPEPTIDASE"/>
    <property type="match status" value="1"/>
</dbReference>
<evidence type="ECO:0000259" key="5">
    <source>
        <dbReference type="Pfam" id="PF17676"/>
    </source>
</evidence>
<evidence type="ECO:0000256" key="1">
    <source>
        <dbReference type="ARBA" id="ARBA00010233"/>
    </source>
</evidence>
<dbReference type="GO" id="GO:0016787">
    <property type="term" value="F:hydrolase activity"/>
    <property type="evidence" value="ECO:0007669"/>
    <property type="project" value="UniProtKB-KW"/>
</dbReference>
<feature type="domain" description="LD-carboxypeptidase N-terminal" evidence="4">
    <location>
        <begin position="2"/>
        <end position="119"/>
    </location>
</feature>
<feature type="active site" description="Charge relay system" evidence="3">
    <location>
        <position position="216"/>
    </location>
</feature>
<dbReference type="EMBL" id="JQCQ01000025">
    <property type="protein sequence ID" value="KRO24626.1"/>
    <property type="molecule type" value="Genomic_DNA"/>
</dbReference>
<feature type="domain" description="LD-carboxypeptidase C-terminal" evidence="5">
    <location>
        <begin position="185"/>
        <end position="297"/>
    </location>
</feature>
<dbReference type="Pfam" id="PF02016">
    <property type="entry name" value="Peptidase_S66"/>
    <property type="match status" value="1"/>
</dbReference>
<dbReference type="PATRIC" id="fig|480391.4.peg.841"/>
<evidence type="ECO:0000313" key="6">
    <source>
        <dbReference type="EMBL" id="KRO24626.1"/>
    </source>
</evidence>
<dbReference type="InterPro" id="IPR027478">
    <property type="entry name" value="LdcA_N"/>
</dbReference>
<dbReference type="SUPFAM" id="SSF141986">
    <property type="entry name" value="LD-carboxypeptidase A C-terminal domain-like"/>
    <property type="match status" value="1"/>
</dbReference>
<keyword evidence="2" id="KW-0378">Hydrolase</keyword>
<dbReference type="InterPro" id="IPR029062">
    <property type="entry name" value="Class_I_gatase-like"/>
</dbReference>
<evidence type="ECO:0000313" key="7">
    <source>
        <dbReference type="Proteomes" id="UP000051249"/>
    </source>
</evidence>
<dbReference type="InterPro" id="IPR040449">
    <property type="entry name" value="Peptidase_S66_N"/>
</dbReference>
<comment type="caution">
    <text evidence="6">The sequence shown here is derived from an EMBL/GenBank/DDBJ whole genome shotgun (WGS) entry which is preliminary data.</text>
</comment>
<dbReference type="PANTHER" id="PTHR30237:SF6">
    <property type="entry name" value="CARBOXYPEPTIDASE YOCD-RELATED"/>
    <property type="match status" value="1"/>
</dbReference>
<accession>A0A0R2NID4</accession>
<comment type="similarity">
    <text evidence="1">Belongs to the peptidase S66 family.</text>
</comment>
<feature type="active site" description="Charge relay system" evidence="3">
    <location>
        <position position="282"/>
    </location>
</feature>
<evidence type="ECO:0000256" key="2">
    <source>
        <dbReference type="ARBA" id="ARBA00022801"/>
    </source>
</evidence>
<evidence type="ECO:0000259" key="4">
    <source>
        <dbReference type="Pfam" id="PF02016"/>
    </source>
</evidence>
<dbReference type="SUPFAM" id="SSF52317">
    <property type="entry name" value="Class I glutamine amidotransferase-like"/>
    <property type="match status" value="1"/>
</dbReference>
<dbReference type="InterPro" id="IPR027461">
    <property type="entry name" value="Carboxypeptidase_A_C_sf"/>
</dbReference>
<keyword evidence="7" id="KW-1185">Reference proteome</keyword>
<dbReference type="CDD" id="cd07062">
    <property type="entry name" value="Peptidase_S66_mccF_like"/>
    <property type="match status" value="1"/>
</dbReference>
<dbReference type="Proteomes" id="UP000051249">
    <property type="component" value="Unassembled WGS sequence"/>
</dbReference>
<name>A0A0R2NID4_9LACO</name>
<evidence type="ECO:0000256" key="3">
    <source>
        <dbReference type="PIRSR" id="PIRSR028757-1"/>
    </source>
</evidence>
<dbReference type="Pfam" id="PF17676">
    <property type="entry name" value="Peptidase_S66C"/>
    <property type="match status" value="1"/>
</dbReference>